<organism evidence="1 2">
    <name type="scientific">Streptomyces somaliensis (strain ATCC 33201 / DSM 40738 / JCM 12659 / KCTC 9044 / NCTC 11332 / NRRL B-12077 / IP 733)</name>
    <dbReference type="NCBI Taxonomy" id="1134445"/>
    <lineage>
        <taxon>Bacteria</taxon>
        <taxon>Bacillati</taxon>
        <taxon>Actinomycetota</taxon>
        <taxon>Actinomycetes</taxon>
        <taxon>Kitasatosporales</taxon>
        <taxon>Streptomycetaceae</taxon>
        <taxon>Streptomyces</taxon>
    </lineage>
</organism>
<accession>A0AA44IEX2</accession>
<gene>
    <name evidence="1" type="ORF">HGA06_18785</name>
</gene>
<comment type="caution">
    <text evidence="1">The sequence shown here is derived from an EMBL/GenBank/DDBJ whole genome shotgun (WGS) entry which is preliminary data.</text>
</comment>
<dbReference type="EMBL" id="JAAXOU010000280">
    <property type="protein sequence ID" value="NKY16101.1"/>
    <property type="molecule type" value="Genomic_DNA"/>
</dbReference>
<protein>
    <submittedName>
        <fullName evidence="1">Uncharacterized protein</fullName>
    </submittedName>
</protein>
<dbReference type="Proteomes" id="UP000570003">
    <property type="component" value="Unassembled WGS sequence"/>
</dbReference>
<dbReference type="RefSeq" id="WP_168440346.1">
    <property type="nucleotide sequence ID" value="NZ_JAMCDO010000001.1"/>
</dbReference>
<evidence type="ECO:0000313" key="1">
    <source>
        <dbReference type="EMBL" id="NKY16101.1"/>
    </source>
</evidence>
<sequence>MTAGAAVLAVVAAGCGIRTTSVPVDAGGAPSRVPCSLSEATARSTAPGAGVPARVYLVCASGLEPVERTVPPGGGVPGGASRAATAQALLDAIRERPSQDERQAGFTTYLEEPLAVSAGRAGDPESALRLSLRPEELPPVALAQIVCTYGETDATSVHGAVVLGGPGREPVRRYVCDEGVKDRPEAPVPTRAP</sequence>
<keyword evidence="2" id="KW-1185">Reference proteome</keyword>
<dbReference type="AlphaFoldDB" id="A0AA44IEX2"/>
<evidence type="ECO:0000313" key="2">
    <source>
        <dbReference type="Proteomes" id="UP000570003"/>
    </source>
</evidence>
<reference evidence="1 2" key="1">
    <citation type="submission" date="2020-04" db="EMBL/GenBank/DDBJ databases">
        <title>MicrobeNet Type strains.</title>
        <authorList>
            <person name="Nicholson A.C."/>
        </authorList>
    </citation>
    <scope>NUCLEOTIDE SEQUENCE [LARGE SCALE GENOMIC DNA]</scope>
    <source>
        <strain evidence="1 2">DSM 40738</strain>
    </source>
</reference>
<name>A0AA44IEX2_STRE0</name>
<proteinExistence type="predicted"/>